<dbReference type="Proteomes" id="UP000015441">
    <property type="component" value="Unassembled WGS sequence"/>
</dbReference>
<protein>
    <recommendedName>
        <fullName evidence="14">Crh-like protein</fullName>
        <ecNumber evidence="14">3.2.-.-</ecNumber>
    </recommendedName>
</protein>
<keyword evidence="6 18" id="KW-0732">Signal</keyword>
<keyword evidence="5" id="KW-0808">Transferase</keyword>
<evidence type="ECO:0000313" key="21">
    <source>
        <dbReference type="Proteomes" id="UP000015441"/>
    </source>
</evidence>
<dbReference type="GO" id="GO:0009277">
    <property type="term" value="C:fungal-type cell wall"/>
    <property type="evidence" value="ECO:0007669"/>
    <property type="project" value="TreeGrafter"/>
</dbReference>
<dbReference type="InterPro" id="IPR000757">
    <property type="entry name" value="Beta-glucanase-like"/>
</dbReference>
<dbReference type="Pfam" id="PF00722">
    <property type="entry name" value="Glyco_hydro_16"/>
    <property type="match status" value="1"/>
</dbReference>
<dbReference type="CDD" id="cd02183">
    <property type="entry name" value="GH16_fungal_CRH1_transglycosylase"/>
    <property type="match status" value="1"/>
</dbReference>
<evidence type="ECO:0000256" key="7">
    <source>
        <dbReference type="ARBA" id="ARBA00022801"/>
    </source>
</evidence>
<dbReference type="PROSITE" id="PS51762">
    <property type="entry name" value="GH16_2"/>
    <property type="match status" value="1"/>
</dbReference>
<keyword evidence="16" id="KW-1015">Disulfide bond</keyword>
<keyword evidence="12" id="KW-0961">Cell wall biogenesis/degradation</keyword>
<dbReference type="InterPro" id="IPR050546">
    <property type="entry name" value="Glycosyl_Hydrlase_16"/>
</dbReference>
<evidence type="ECO:0000256" key="16">
    <source>
        <dbReference type="PIRSR" id="PIRSR037299-2"/>
    </source>
</evidence>
<dbReference type="EC" id="3.2.-.-" evidence="14"/>
<name>N1JGG1_BLUG1</name>
<feature type="compositionally biased region" description="Polar residues" evidence="17">
    <location>
        <begin position="309"/>
        <end position="320"/>
    </location>
</feature>
<evidence type="ECO:0000256" key="9">
    <source>
        <dbReference type="ARBA" id="ARBA00023180"/>
    </source>
</evidence>
<evidence type="ECO:0000256" key="6">
    <source>
        <dbReference type="ARBA" id="ARBA00022729"/>
    </source>
</evidence>
<dbReference type="HOGENOM" id="CLU_027506_3_1_1"/>
<feature type="compositionally biased region" description="Low complexity" evidence="17">
    <location>
        <begin position="337"/>
        <end position="358"/>
    </location>
</feature>
<evidence type="ECO:0000256" key="2">
    <source>
        <dbReference type="ARBA" id="ARBA00004589"/>
    </source>
</evidence>
<dbReference type="STRING" id="546991.N1JGG1"/>
<dbReference type="eggNOG" id="ENOG502QQ71">
    <property type="taxonomic scope" value="Eukaryota"/>
</dbReference>
<keyword evidence="10" id="KW-0449">Lipoprotein</keyword>
<dbReference type="GO" id="GO:0005975">
    <property type="term" value="P:carbohydrate metabolic process"/>
    <property type="evidence" value="ECO:0007669"/>
    <property type="project" value="InterPro"/>
</dbReference>
<feature type="domain" description="GH16" evidence="19">
    <location>
        <begin position="30"/>
        <end position="244"/>
    </location>
</feature>
<feature type="chain" id="PRO_5004106680" description="Crh-like protein" evidence="18">
    <location>
        <begin position="22"/>
        <end position="410"/>
    </location>
</feature>
<sequence length="410" mass="43204">MRFYDFSVPATLFLILNQAYAQTSTDCNPLQKTCPPNPGLGTNVFTDFTKGKSDYWQPLQGTTMNYDGPNGAQFTIQKSSDAPTMSLTKFIMFGHIDMIAKASPGTGIVSSFVLLSKDLDEIDWEWLGGMNSKVQTNFFGKGDVSSYDRGTTVAVQTPVDSFHTYSLDWTAERIVWAIDGQTVRTLAYADAVAKSGKNYPQTPMEVKMGSWIGCLDYSNPETKGTCEWAGGQADLTKAPFTMSVKSINVTDYGCGGEYTYSDNSGSWQSIKSSGACDGKGTGPGAPNSAEAPDDSIVPIAGAVAPVNPNKATGPSGSLTSDDGPAADPNTKGTLPKGTSSNGTSSNSTTPNSTNMPGTAIPTGVTKPPPAVNSGVPNINTSDANKKSKRSYGPMEFTVIALGLGLGYFVM</sequence>
<feature type="active site" description="Nucleophile" evidence="15">
    <location>
        <position position="121"/>
    </location>
</feature>
<evidence type="ECO:0000256" key="4">
    <source>
        <dbReference type="ARBA" id="ARBA00022676"/>
    </source>
</evidence>
<evidence type="ECO:0000256" key="13">
    <source>
        <dbReference type="ARBA" id="ARBA00038074"/>
    </source>
</evidence>
<comment type="catalytic activity">
    <reaction evidence="1">
        <text>Random endo-hydrolysis of N-acetyl-beta-D-glucosaminide (1-&gt;4)-beta-linkages in chitin and chitodextrins.</text>
        <dbReference type="EC" id="3.2.1.14"/>
    </reaction>
</comment>
<accession>N1JGG1</accession>
<feature type="region of interest" description="Disordered" evidence="17">
    <location>
        <begin position="274"/>
        <end position="389"/>
    </location>
</feature>
<keyword evidence="7 14" id="KW-0378">Hydrolase</keyword>
<gene>
    <name evidence="20" type="ORF">BGHDH14_bgh00726</name>
</gene>
<keyword evidence="9" id="KW-0325">Glycoprotein</keyword>
<keyword evidence="4" id="KW-0328">Glycosyltransferase</keyword>
<dbReference type="InterPro" id="IPR013320">
    <property type="entry name" value="ConA-like_dom_sf"/>
</dbReference>
<feature type="disulfide bond" evidence="16">
    <location>
        <begin position="27"/>
        <end position="34"/>
    </location>
</feature>
<keyword evidence="3" id="KW-0336">GPI-anchor</keyword>
<evidence type="ECO:0000256" key="18">
    <source>
        <dbReference type="SAM" id="SignalP"/>
    </source>
</evidence>
<dbReference type="GO" id="GO:0031505">
    <property type="term" value="P:fungal-type cell wall organization"/>
    <property type="evidence" value="ECO:0007669"/>
    <property type="project" value="TreeGrafter"/>
</dbReference>
<comment type="subcellular location">
    <subcellularLocation>
        <location evidence="2">Membrane</location>
        <topology evidence="2">Lipid-anchor</topology>
        <topology evidence="2">GPI-anchor</topology>
    </subcellularLocation>
</comment>
<dbReference type="InParanoid" id="N1JGG1"/>
<dbReference type="InterPro" id="IPR017168">
    <property type="entry name" value="CHR-like"/>
</dbReference>
<evidence type="ECO:0000256" key="10">
    <source>
        <dbReference type="ARBA" id="ARBA00023288"/>
    </source>
</evidence>
<dbReference type="GO" id="GO:0008843">
    <property type="term" value="F:endochitinase activity"/>
    <property type="evidence" value="ECO:0007669"/>
    <property type="project" value="UniProtKB-EC"/>
</dbReference>
<evidence type="ECO:0000256" key="14">
    <source>
        <dbReference type="PIRNR" id="PIRNR037299"/>
    </source>
</evidence>
<dbReference type="PANTHER" id="PTHR10963:SF27">
    <property type="entry name" value="GLYCOSIDASE-RELATED"/>
    <property type="match status" value="1"/>
</dbReference>
<dbReference type="PANTHER" id="PTHR10963">
    <property type="entry name" value="GLYCOSYL HYDROLASE-RELATED"/>
    <property type="match status" value="1"/>
</dbReference>
<feature type="signal peptide" evidence="18">
    <location>
        <begin position="1"/>
        <end position="21"/>
    </location>
</feature>
<dbReference type="GO" id="GO:0016757">
    <property type="term" value="F:glycosyltransferase activity"/>
    <property type="evidence" value="ECO:0007669"/>
    <property type="project" value="UniProtKB-KW"/>
</dbReference>
<organism evidence="20 21">
    <name type="scientific">Blumeria graminis f. sp. hordei (strain DH14)</name>
    <name type="common">Barley powdery mildew</name>
    <name type="synonym">Oidium monilioides f. sp. hordei</name>
    <dbReference type="NCBI Taxonomy" id="546991"/>
    <lineage>
        <taxon>Eukaryota</taxon>
        <taxon>Fungi</taxon>
        <taxon>Dikarya</taxon>
        <taxon>Ascomycota</taxon>
        <taxon>Pezizomycotina</taxon>
        <taxon>Leotiomycetes</taxon>
        <taxon>Erysiphales</taxon>
        <taxon>Erysiphaceae</taxon>
        <taxon>Blumeria</taxon>
        <taxon>Blumeria hordei</taxon>
    </lineage>
</organism>
<evidence type="ECO:0000256" key="11">
    <source>
        <dbReference type="ARBA" id="ARBA00023295"/>
    </source>
</evidence>
<comment type="caution">
    <text evidence="20">The sequence shown here is derived from an EMBL/GenBank/DDBJ whole genome shotgun (WGS) entry which is preliminary data.</text>
</comment>
<evidence type="ECO:0000256" key="3">
    <source>
        <dbReference type="ARBA" id="ARBA00022622"/>
    </source>
</evidence>
<dbReference type="PIRSF" id="PIRSF037299">
    <property type="entry name" value="Glycosidase_CRH1_prd"/>
    <property type="match status" value="1"/>
</dbReference>
<dbReference type="SUPFAM" id="SSF49899">
    <property type="entry name" value="Concanavalin A-like lectins/glucanases"/>
    <property type="match status" value="1"/>
</dbReference>
<evidence type="ECO:0000256" key="8">
    <source>
        <dbReference type="ARBA" id="ARBA00023136"/>
    </source>
</evidence>
<evidence type="ECO:0000259" key="19">
    <source>
        <dbReference type="PROSITE" id="PS51762"/>
    </source>
</evidence>
<dbReference type="OrthoDB" id="4781at2759"/>
<proteinExistence type="inferred from homology"/>
<evidence type="ECO:0000313" key="20">
    <source>
        <dbReference type="EMBL" id="CCU81944.1"/>
    </source>
</evidence>
<dbReference type="EMBL" id="CAUH01005613">
    <property type="protein sequence ID" value="CCU81944.1"/>
    <property type="molecule type" value="Genomic_DNA"/>
</dbReference>
<evidence type="ECO:0000256" key="12">
    <source>
        <dbReference type="ARBA" id="ARBA00023316"/>
    </source>
</evidence>
<reference evidence="20 21" key="1">
    <citation type="journal article" date="2010" name="Science">
        <title>Genome expansion and gene loss in powdery mildew fungi reveal tradeoffs in extreme parasitism.</title>
        <authorList>
            <person name="Spanu P.D."/>
            <person name="Abbott J.C."/>
            <person name="Amselem J."/>
            <person name="Burgis T.A."/>
            <person name="Soanes D.M."/>
            <person name="Stueber K."/>
            <person name="Ver Loren van Themaat E."/>
            <person name="Brown J.K.M."/>
            <person name="Butcher S.A."/>
            <person name="Gurr S.J."/>
            <person name="Lebrun M.-H."/>
            <person name="Ridout C.J."/>
            <person name="Schulze-Lefert P."/>
            <person name="Talbot N.J."/>
            <person name="Ahmadinejad N."/>
            <person name="Ametz C."/>
            <person name="Barton G.R."/>
            <person name="Benjdia M."/>
            <person name="Bidzinski P."/>
            <person name="Bindschedler L.V."/>
            <person name="Both M."/>
            <person name="Brewer M.T."/>
            <person name="Cadle-Davidson L."/>
            <person name="Cadle-Davidson M.M."/>
            <person name="Collemare J."/>
            <person name="Cramer R."/>
            <person name="Frenkel O."/>
            <person name="Godfrey D."/>
            <person name="Harriman J."/>
            <person name="Hoede C."/>
            <person name="King B.C."/>
            <person name="Klages S."/>
            <person name="Kleemann J."/>
            <person name="Knoll D."/>
            <person name="Koti P.S."/>
            <person name="Kreplak J."/>
            <person name="Lopez-Ruiz F.J."/>
            <person name="Lu X."/>
            <person name="Maekawa T."/>
            <person name="Mahanil S."/>
            <person name="Micali C."/>
            <person name="Milgroom M.G."/>
            <person name="Montana G."/>
            <person name="Noir S."/>
            <person name="O'Connell R.J."/>
            <person name="Oberhaensli S."/>
            <person name="Parlange F."/>
            <person name="Pedersen C."/>
            <person name="Quesneville H."/>
            <person name="Reinhardt R."/>
            <person name="Rott M."/>
            <person name="Sacristan S."/>
            <person name="Schmidt S.M."/>
            <person name="Schoen M."/>
            <person name="Skamnioti P."/>
            <person name="Sommer H."/>
            <person name="Stephens A."/>
            <person name="Takahara H."/>
            <person name="Thordal-Christensen H."/>
            <person name="Vigouroux M."/>
            <person name="Wessling R."/>
            <person name="Wicker T."/>
            <person name="Panstruga R."/>
        </authorList>
    </citation>
    <scope>NUCLEOTIDE SEQUENCE [LARGE SCALE GENOMIC DNA]</scope>
    <source>
        <strain evidence="20">DH14</strain>
    </source>
</reference>
<keyword evidence="21" id="KW-1185">Reference proteome</keyword>
<dbReference type="Gene3D" id="2.60.120.200">
    <property type="match status" value="1"/>
</dbReference>
<evidence type="ECO:0000256" key="1">
    <source>
        <dbReference type="ARBA" id="ARBA00000822"/>
    </source>
</evidence>
<dbReference type="GO" id="GO:0098552">
    <property type="term" value="C:side of membrane"/>
    <property type="evidence" value="ECO:0007669"/>
    <property type="project" value="UniProtKB-KW"/>
</dbReference>
<keyword evidence="8 14" id="KW-0472">Membrane</keyword>
<dbReference type="AlphaFoldDB" id="N1JGG1"/>
<evidence type="ECO:0000256" key="17">
    <source>
        <dbReference type="SAM" id="MobiDB-lite"/>
    </source>
</evidence>
<feature type="active site" description="Proton donor" evidence="15">
    <location>
        <position position="125"/>
    </location>
</feature>
<keyword evidence="11" id="KW-0326">Glycosidase</keyword>
<comment type="similarity">
    <text evidence="13">Belongs to the glycosyl hydrolase 16 family. CRH1 subfamily.</text>
</comment>
<evidence type="ECO:0000256" key="5">
    <source>
        <dbReference type="ARBA" id="ARBA00022679"/>
    </source>
</evidence>
<evidence type="ECO:0000256" key="15">
    <source>
        <dbReference type="PIRSR" id="PIRSR037299-1"/>
    </source>
</evidence>